<accession>A0ABP1JU36</accession>
<organism evidence="2 3">
    <name type="scientific">Hexamita inflata</name>
    <dbReference type="NCBI Taxonomy" id="28002"/>
    <lineage>
        <taxon>Eukaryota</taxon>
        <taxon>Metamonada</taxon>
        <taxon>Diplomonadida</taxon>
        <taxon>Hexamitidae</taxon>
        <taxon>Hexamitinae</taxon>
        <taxon>Hexamita</taxon>
    </lineage>
</organism>
<keyword evidence="1" id="KW-0175">Coiled coil</keyword>
<reference evidence="2 3" key="1">
    <citation type="submission" date="2024-07" db="EMBL/GenBank/DDBJ databases">
        <authorList>
            <person name="Akdeniz Z."/>
        </authorList>
    </citation>
    <scope>NUCLEOTIDE SEQUENCE [LARGE SCALE GENOMIC DNA]</scope>
</reference>
<name>A0ABP1JU36_9EUKA</name>
<protein>
    <submittedName>
        <fullName evidence="2">Hypothetical_protein</fullName>
    </submittedName>
</protein>
<evidence type="ECO:0000256" key="1">
    <source>
        <dbReference type="SAM" id="Coils"/>
    </source>
</evidence>
<feature type="coiled-coil region" evidence="1">
    <location>
        <begin position="244"/>
        <end position="299"/>
    </location>
</feature>
<keyword evidence="3" id="KW-1185">Reference proteome</keyword>
<comment type="caution">
    <text evidence="2">The sequence shown here is derived from an EMBL/GenBank/DDBJ whole genome shotgun (WGS) entry which is preliminary data.</text>
</comment>
<evidence type="ECO:0000313" key="3">
    <source>
        <dbReference type="Proteomes" id="UP001642409"/>
    </source>
</evidence>
<dbReference type="Proteomes" id="UP001642409">
    <property type="component" value="Unassembled WGS sequence"/>
</dbReference>
<sequence>MHYIDEQNIILDTKSLYDIVFKHKYQQNIYSLKFKEVLTKIQRQKEANIATALVIDEKVQKIKKLQQKAAESIKFHQHNIEREMSSKIASLKYEKQQLDALKPMPGQIMKEVYQMRDQNVHLITELHTQSLALIALEADSSRLTELQDESKKRISYLHDQLHELNISATSLNQQKLFNAQLQKTLTEDLNFNNIVLHRIQLKFKDARETVVQEFKKLQTHLQIQDSSVEEIVFDNPSQEISLNNNKREIINEELENQINEKEKKNFGIIIQNSRKREVIKEMKERNKLLQKQVETQDDRKAMDKITNLLTFQKTNHRTTRMEKRNTSDIITTNRNQRRMKLFLLHL</sequence>
<proteinExistence type="predicted"/>
<gene>
    <name evidence="2" type="ORF">HINF_LOCUS41763</name>
</gene>
<dbReference type="EMBL" id="CAXDID020000168">
    <property type="protein sequence ID" value="CAL6046515.1"/>
    <property type="molecule type" value="Genomic_DNA"/>
</dbReference>
<evidence type="ECO:0000313" key="2">
    <source>
        <dbReference type="EMBL" id="CAL6046515.1"/>
    </source>
</evidence>